<evidence type="ECO:0000313" key="2">
    <source>
        <dbReference type="EMBL" id="CAE10143.1"/>
    </source>
</evidence>
<dbReference type="PANTHER" id="PTHR23419">
    <property type="entry name" value="DIVALENT CATION TOLERANCE CUTA-RELATED"/>
    <property type="match status" value="1"/>
</dbReference>
<gene>
    <name evidence="2" type="primary">thrS</name>
    <name evidence="2" type="ordered locus">WS1043</name>
</gene>
<dbReference type="InterPro" id="IPR015867">
    <property type="entry name" value="N-reg_PII/ATP_PRibTrfase_C"/>
</dbReference>
<dbReference type="Proteomes" id="UP000000422">
    <property type="component" value="Chromosome"/>
</dbReference>
<dbReference type="GO" id="GO:0010038">
    <property type="term" value="P:response to metal ion"/>
    <property type="evidence" value="ECO:0007669"/>
    <property type="project" value="InterPro"/>
</dbReference>
<comment type="similarity">
    <text evidence="1">Belongs to the CutA family.</text>
</comment>
<dbReference type="GO" id="GO:0005507">
    <property type="term" value="F:copper ion binding"/>
    <property type="evidence" value="ECO:0007669"/>
    <property type="project" value="TreeGrafter"/>
</dbReference>
<evidence type="ECO:0008006" key="4">
    <source>
        <dbReference type="Google" id="ProtNLM"/>
    </source>
</evidence>
<evidence type="ECO:0000256" key="1">
    <source>
        <dbReference type="ARBA" id="ARBA00010169"/>
    </source>
</evidence>
<accession>Q7MRU0</accession>
<dbReference type="eggNOG" id="COG1324">
    <property type="taxonomic scope" value="Bacteria"/>
</dbReference>
<dbReference type="EMBL" id="BX571659">
    <property type="protein sequence ID" value="CAE10143.1"/>
    <property type="molecule type" value="Genomic_DNA"/>
</dbReference>
<proteinExistence type="inferred from homology"/>
<dbReference type="HOGENOM" id="CLU_098807_2_0_7"/>
<dbReference type="Pfam" id="PF03091">
    <property type="entry name" value="CutA1"/>
    <property type="match status" value="1"/>
</dbReference>
<dbReference type="SUPFAM" id="SSF54913">
    <property type="entry name" value="GlnB-like"/>
    <property type="match status" value="1"/>
</dbReference>
<evidence type="ECO:0000313" key="3">
    <source>
        <dbReference type="Proteomes" id="UP000000422"/>
    </source>
</evidence>
<dbReference type="InterPro" id="IPR004323">
    <property type="entry name" value="Ion_tolerance_CutA"/>
</dbReference>
<dbReference type="RefSeq" id="WP_011138936.1">
    <property type="nucleotide sequence ID" value="NC_005090.1"/>
</dbReference>
<dbReference type="PANTHER" id="PTHR23419:SF8">
    <property type="entry name" value="FI09726P"/>
    <property type="match status" value="1"/>
</dbReference>
<sequence length="106" mass="12194">MKSSDFIIVLTTAPKREEAEALAAYIVSERLGACVQIKEIESFYLWQDELVSSKEFELSIKTLKKHYKKIKKAITEISSYELPQIIVLPSLQGEKEYLGWVKEGLR</sequence>
<dbReference type="Gene3D" id="3.30.70.120">
    <property type="match status" value="1"/>
</dbReference>
<dbReference type="InterPro" id="IPR011322">
    <property type="entry name" value="N-reg_PII-like_a/b"/>
</dbReference>
<dbReference type="STRING" id="273121.WS1043"/>
<keyword evidence="3" id="KW-1185">Reference proteome</keyword>
<name>Q7MRU0_WOLSU</name>
<reference evidence="2 3" key="1">
    <citation type="journal article" date="2003" name="Proc. Natl. Acad. Sci. U.S.A.">
        <title>Complete genome sequence and analysis of Wolinella succinogenes.</title>
        <authorList>
            <person name="Baar C."/>
            <person name="Eppinger M."/>
            <person name="Raddatz G."/>
            <person name="Simon JM."/>
            <person name="Lanz C."/>
            <person name="Klimmek O."/>
            <person name="Nandakumar R."/>
            <person name="Gross R."/>
            <person name="Rosinus A."/>
            <person name="Keller H."/>
            <person name="Jagtap P."/>
            <person name="Linke B."/>
            <person name="Meyer F."/>
            <person name="Lederer H."/>
            <person name="Schuster S.C."/>
        </authorList>
    </citation>
    <scope>NUCLEOTIDE SEQUENCE [LARGE SCALE GENOMIC DNA]</scope>
    <source>
        <strain evidence="3">ATCC 29543 / DSM 1740 / CCUG 13145 / JCM 31913 / LMG 7466 / NCTC 11488 / FDC 602W</strain>
    </source>
</reference>
<protein>
    <recommendedName>
        <fullName evidence="4">Divalent-cation tolerance protein CutA</fullName>
    </recommendedName>
</protein>
<organism evidence="3">
    <name type="scientific">Wolinella succinogenes (strain ATCC 29543 / DSM 1740 / CCUG 13145 / JCM 31913 / LMG 7466 / NCTC 11488 / FDC 602W)</name>
    <name type="common">Vibrio succinogenes</name>
    <dbReference type="NCBI Taxonomy" id="273121"/>
    <lineage>
        <taxon>Bacteria</taxon>
        <taxon>Pseudomonadati</taxon>
        <taxon>Campylobacterota</taxon>
        <taxon>Epsilonproteobacteria</taxon>
        <taxon>Campylobacterales</taxon>
        <taxon>Helicobacteraceae</taxon>
        <taxon>Wolinella</taxon>
    </lineage>
</organism>
<dbReference type="AlphaFoldDB" id="Q7MRU0"/>
<dbReference type="KEGG" id="wsu:WS1043"/>